<feature type="region of interest" description="Disordered" evidence="5">
    <location>
        <begin position="391"/>
        <end position="414"/>
    </location>
</feature>
<keyword evidence="6" id="KW-1133">Transmembrane helix</keyword>
<dbReference type="GO" id="GO:0071277">
    <property type="term" value="P:cellular response to calcium ion"/>
    <property type="evidence" value="ECO:0007669"/>
    <property type="project" value="TreeGrafter"/>
</dbReference>
<evidence type="ECO:0000259" key="7">
    <source>
        <dbReference type="PROSITE" id="PS50004"/>
    </source>
</evidence>
<dbReference type="GO" id="GO:0005544">
    <property type="term" value="F:calcium-dependent phospholipid binding"/>
    <property type="evidence" value="ECO:0007669"/>
    <property type="project" value="InterPro"/>
</dbReference>
<evidence type="ECO:0000256" key="1">
    <source>
        <dbReference type="ARBA" id="ARBA00009048"/>
    </source>
</evidence>
<dbReference type="Proteomes" id="UP000694700">
    <property type="component" value="Unplaced"/>
</dbReference>
<dbReference type="Ensembl" id="ENSCCRT00015018950.1">
    <property type="protein sequence ID" value="ENSCCRP00015018298.1"/>
    <property type="gene ID" value="ENSCCRG00015007955.1"/>
</dbReference>
<evidence type="ECO:0000313" key="8">
    <source>
        <dbReference type="Ensembl" id="ENSCCRP00015018298.1"/>
    </source>
</evidence>
<evidence type="ECO:0000256" key="5">
    <source>
        <dbReference type="SAM" id="MobiDB-lite"/>
    </source>
</evidence>
<proteinExistence type="inferred from homology"/>
<organism evidence="8 9">
    <name type="scientific">Cyprinus carpio</name>
    <name type="common">Common carp</name>
    <dbReference type="NCBI Taxonomy" id="7962"/>
    <lineage>
        <taxon>Eukaryota</taxon>
        <taxon>Metazoa</taxon>
        <taxon>Chordata</taxon>
        <taxon>Craniata</taxon>
        <taxon>Vertebrata</taxon>
        <taxon>Euteleostomi</taxon>
        <taxon>Actinopterygii</taxon>
        <taxon>Neopterygii</taxon>
        <taxon>Teleostei</taxon>
        <taxon>Ostariophysi</taxon>
        <taxon>Cypriniformes</taxon>
        <taxon>Cyprinidae</taxon>
        <taxon>Cyprininae</taxon>
        <taxon>Cyprinus</taxon>
    </lineage>
</organism>
<sequence>STHSCSNTYWKAYPEWSMLLDFLGQIFCTLGEVVGSLGGRMEKSLGNEDGTFTICHKTEVVKNNLNPVWQAFKMPVRALCNGDYDRTIKVEVYDWDRDGGHDFIGEFSTSYRELSRGQSQFNVYEVINPKKKGKKKKYLNSGTVSKHFSCYMLFFFLVYDFYTFSFIWFPGNPAQPTSLHYMNPYQLNAYAMALKAVGEIIQDYDSDKMFPALGFGAKLPPDGRISHEFALNGNPQNPYCNGIDGVMEAYYQSLKSVTLYGPTNFSPVINHVARYAASIKDGSQYFILLIITDGVISDMAQTKESIVNAACLPMSIIIVGVGPAEFDAMIELDGDEVRISSRGRNAERDIVQFVPFRDYIDRTGNHILSMARLAKDVLAEIPDQFLSYMKTRGIKPSPTPPPYTPPGHPLQTQI</sequence>
<dbReference type="Pfam" id="PF00168">
    <property type="entry name" value="C2"/>
    <property type="match status" value="1"/>
</dbReference>
<feature type="compositionally biased region" description="Pro residues" evidence="5">
    <location>
        <begin position="397"/>
        <end position="408"/>
    </location>
</feature>
<dbReference type="PANTHER" id="PTHR10857">
    <property type="entry name" value="COPINE"/>
    <property type="match status" value="1"/>
</dbReference>
<feature type="domain" description="C2" evidence="7">
    <location>
        <begin position="1"/>
        <end position="124"/>
    </location>
</feature>
<protein>
    <submittedName>
        <fullName evidence="8">Copine 8</fullName>
    </submittedName>
</protein>
<dbReference type="InterPro" id="IPR036465">
    <property type="entry name" value="vWFA_dom_sf"/>
</dbReference>
<feature type="transmembrane region" description="Helical" evidence="6">
    <location>
        <begin position="148"/>
        <end position="169"/>
    </location>
</feature>
<dbReference type="AlphaFoldDB" id="A0A8C1T794"/>
<keyword evidence="6" id="KW-0472">Membrane</keyword>
<dbReference type="GO" id="GO:0005886">
    <property type="term" value="C:plasma membrane"/>
    <property type="evidence" value="ECO:0007669"/>
    <property type="project" value="TreeGrafter"/>
</dbReference>
<evidence type="ECO:0000256" key="2">
    <source>
        <dbReference type="ARBA" id="ARBA00022723"/>
    </source>
</evidence>
<dbReference type="FunFam" id="2.60.40.150:FF:000013">
    <property type="entry name" value="copine-9 isoform X1"/>
    <property type="match status" value="1"/>
</dbReference>
<dbReference type="Pfam" id="PF07002">
    <property type="entry name" value="Copine"/>
    <property type="match status" value="1"/>
</dbReference>
<dbReference type="Gene3D" id="2.60.40.150">
    <property type="entry name" value="C2 domain"/>
    <property type="match status" value="1"/>
</dbReference>
<keyword evidence="3" id="KW-0677">Repeat</keyword>
<dbReference type="InterPro" id="IPR037768">
    <property type="entry name" value="C2B_Copine"/>
</dbReference>
<dbReference type="InterPro" id="IPR035892">
    <property type="entry name" value="C2_domain_sf"/>
</dbReference>
<dbReference type="GO" id="GO:0046872">
    <property type="term" value="F:metal ion binding"/>
    <property type="evidence" value="ECO:0007669"/>
    <property type="project" value="UniProtKB-KW"/>
</dbReference>
<dbReference type="PROSITE" id="PS50004">
    <property type="entry name" value="C2"/>
    <property type="match status" value="1"/>
</dbReference>
<keyword evidence="2" id="KW-0479">Metal-binding</keyword>
<keyword evidence="4" id="KW-0106">Calcium</keyword>
<dbReference type="InterPro" id="IPR045052">
    <property type="entry name" value="Copine"/>
</dbReference>
<evidence type="ECO:0000256" key="4">
    <source>
        <dbReference type="ARBA" id="ARBA00022837"/>
    </source>
</evidence>
<keyword evidence="6" id="KW-0812">Transmembrane</keyword>
<evidence type="ECO:0000313" key="9">
    <source>
        <dbReference type="Proteomes" id="UP000694700"/>
    </source>
</evidence>
<evidence type="ECO:0000256" key="3">
    <source>
        <dbReference type="ARBA" id="ARBA00022737"/>
    </source>
</evidence>
<name>A0A8C1T794_CYPCA</name>
<dbReference type="InterPro" id="IPR010734">
    <property type="entry name" value="Copine_C"/>
</dbReference>
<reference evidence="8" key="1">
    <citation type="submission" date="2025-08" db="UniProtKB">
        <authorList>
            <consortium name="Ensembl"/>
        </authorList>
    </citation>
    <scope>IDENTIFICATION</scope>
</reference>
<evidence type="ECO:0000256" key="6">
    <source>
        <dbReference type="SAM" id="Phobius"/>
    </source>
</evidence>
<dbReference type="SUPFAM" id="SSF53300">
    <property type="entry name" value="vWA-like"/>
    <property type="match status" value="1"/>
</dbReference>
<dbReference type="CDD" id="cd04047">
    <property type="entry name" value="C2B_Copine"/>
    <property type="match status" value="1"/>
</dbReference>
<comment type="similarity">
    <text evidence="1">Belongs to the copine family.</text>
</comment>
<dbReference type="PANTHER" id="PTHR10857:SF133">
    <property type="entry name" value="COPINE-8"/>
    <property type="match status" value="1"/>
</dbReference>
<dbReference type="SMART" id="SM00239">
    <property type="entry name" value="C2"/>
    <property type="match status" value="1"/>
</dbReference>
<accession>A0A8C1T794</accession>
<dbReference type="SUPFAM" id="SSF49562">
    <property type="entry name" value="C2 domain (Calcium/lipid-binding domain, CaLB)"/>
    <property type="match status" value="1"/>
</dbReference>
<dbReference type="InterPro" id="IPR000008">
    <property type="entry name" value="C2_dom"/>
</dbReference>